<dbReference type="EMBL" id="FNXT01000803">
    <property type="protein sequence ID" value="SZX67514.1"/>
    <property type="molecule type" value="Genomic_DNA"/>
</dbReference>
<evidence type="ECO:0008006" key="3">
    <source>
        <dbReference type="Google" id="ProtNLM"/>
    </source>
</evidence>
<protein>
    <recommendedName>
        <fullName evidence="3">MATH domain-containing protein</fullName>
    </recommendedName>
</protein>
<evidence type="ECO:0000313" key="2">
    <source>
        <dbReference type="Proteomes" id="UP000256970"/>
    </source>
</evidence>
<dbReference type="AlphaFoldDB" id="A0A383VRZ8"/>
<reference evidence="1 2" key="1">
    <citation type="submission" date="2016-10" db="EMBL/GenBank/DDBJ databases">
        <authorList>
            <person name="Cai Z."/>
        </authorList>
    </citation>
    <scope>NUCLEOTIDE SEQUENCE [LARGE SCALE GENOMIC DNA]</scope>
</reference>
<keyword evidence="2" id="KW-1185">Reference proteome</keyword>
<gene>
    <name evidence="1" type="ORF">BQ4739_LOCUS7902</name>
</gene>
<proteinExistence type="predicted"/>
<sequence length="150" mass="16103">MAGVQIRPLADGVRLEWRLPVEQLRQACKDSFAQQTTVDIWSPACSPPLAGLTWQLQVQCAQQDGGTVVGLYVGPCQLAAGVWYKCRCTAAWGGVKRSSRGTPAASLRGWDNFLALAPMAEGGWVDAVWAAEGQPTSGEMLLRLHVHSVG</sequence>
<organism evidence="1 2">
    <name type="scientific">Tetradesmus obliquus</name>
    <name type="common">Green alga</name>
    <name type="synonym">Acutodesmus obliquus</name>
    <dbReference type="NCBI Taxonomy" id="3088"/>
    <lineage>
        <taxon>Eukaryota</taxon>
        <taxon>Viridiplantae</taxon>
        <taxon>Chlorophyta</taxon>
        <taxon>core chlorophytes</taxon>
        <taxon>Chlorophyceae</taxon>
        <taxon>CS clade</taxon>
        <taxon>Sphaeropleales</taxon>
        <taxon>Scenedesmaceae</taxon>
        <taxon>Tetradesmus</taxon>
    </lineage>
</organism>
<name>A0A383VRZ8_TETOB</name>
<dbReference type="Proteomes" id="UP000256970">
    <property type="component" value="Unassembled WGS sequence"/>
</dbReference>
<evidence type="ECO:0000313" key="1">
    <source>
        <dbReference type="EMBL" id="SZX67514.1"/>
    </source>
</evidence>
<accession>A0A383VRZ8</accession>